<evidence type="ECO:0000256" key="1">
    <source>
        <dbReference type="ARBA" id="ARBA00022670"/>
    </source>
</evidence>
<keyword evidence="2" id="KW-0479">Metal-binding</keyword>
<keyword evidence="4" id="KW-0862">Zinc</keyword>
<keyword evidence="8" id="KW-1185">Reference proteome</keyword>
<accession>A0ABN0NDA8</accession>
<evidence type="ECO:0000313" key="7">
    <source>
        <dbReference type="EMBL" id="ERG59558.1"/>
    </source>
</evidence>
<evidence type="ECO:0000259" key="6">
    <source>
        <dbReference type="Pfam" id="PF14464"/>
    </source>
</evidence>
<evidence type="ECO:0000256" key="4">
    <source>
        <dbReference type="ARBA" id="ARBA00022833"/>
    </source>
</evidence>
<dbReference type="EMBL" id="AHCF02000042">
    <property type="protein sequence ID" value="ERG59558.1"/>
    <property type="molecule type" value="Genomic_DNA"/>
</dbReference>
<evidence type="ECO:0000313" key="8">
    <source>
        <dbReference type="Proteomes" id="UP000016534"/>
    </source>
</evidence>
<evidence type="ECO:0000256" key="2">
    <source>
        <dbReference type="ARBA" id="ARBA00022723"/>
    </source>
</evidence>
<evidence type="ECO:0000256" key="3">
    <source>
        <dbReference type="ARBA" id="ARBA00022801"/>
    </source>
</evidence>
<dbReference type="InterPro" id="IPR028090">
    <property type="entry name" value="JAB_dom_prok"/>
</dbReference>
<reference evidence="7" key="1">
    <citation type="journal article" date="2012" name="J. Bacteriol.">
        <title>Genome sequences of type strains of seven species of the marine bacterium Pseudoalteromonas.</title>
        <authorList>
            <person name="Xie B.B."/>
            <person name="Shu Y.L."/>
            <person name="Qin Q.L."/>
            <person name="Rong J.C."/>
            <person name="Zhang X.Y."/>
            <person name="Chen X.L."/>
            <person name="Shi M."/>
            <person name="He H.L."/>
            <person name="Zhou B.C."/>
            <person name="Zhang Y.Z."/>
        </authorList>
    </citation>
    <scope>NUCLEOTIDE SEQUENCE [LARGE SCALE GENOMIC DNA]</scope>
    <source>
        <strain evidence="7">NCIMB 2128</strain>
    </source>
</reference>
<evidence type="ECO:0000256" key="5">
    <source>
        <dbReference type="ARBA" id="ARBA00023049"/>
    </source>
</evidence>
<protein>
    <recommendedName>
        <fullName evidence="6">JAB domain-containing protein</fullName>
    </recommendedName>
</protein>
<dbReference type="Gene3D" id="3.40.140.10">
    <property type="entry name" value="Cytidine Deaminase, domain 2"/>
    <property type="match status" value="1"/>
</dbReference>
<dbReference type="SUPFAM" id="SSF102712">
    <property type="entry name" value="JAB1/MPN domain"/>
    <property type="match status" value="1"/>
</dbReference>
<gene>
    <name evidence="7" type="ORF">PUND_16693</name>
</gene>
<keyword evidence="5" id="KW-0482">Metalloprotease</keyword>
<reference evidence="7" key="2">
    <citation type="submission" date="2013-04" db="EMBL/GenBank/DDBJ databases">
        <title>Genome sequence of Pseudoalteromonas undina.</title>
        <authorList>
            <person name="Xie B.-B."/>
            <person name="Rong J.-C."/>
            <person name="Qin Q.-L."/>
            <person name="Shu Y.-L."/>
            <person name="Zhang Y.-Z."/>
        </authorList>
    </citation>
    <scope>NUCLEOTIDE SEQUENCE</scope>
    <source>
        <strain evidence="7">NCIMB 2128</strain>
    </source>
</reference>
<keyword evidence="3" id="KW-0378">Hydrolase</keyword>
<feature type="domain" description="JAB" evidence="6">
    <location>
        <begin position="23"/>
        <end position="128"/>
    </location>
</feature>
<dbReference type="Proteomes" id="UP000016534">
    <property type="component" value="Unassembled WGS sequence"/>
</dbReference>
<comment type="caution">
    <text evidence="7">The sequence shown here is derived from an EMBL/GenBank/DDBJ whole genome shotgun (WGS) entry which is preliminary data.</text>
</comment>
<sequence>MSEVIKVHFDPKVVSLIMDYSRQRNEAGGLLLGHRYIKEGSVEYEIIKITTPSFMDIRARALFQRRDKSHLEQAVQFHRDTNGYGDYLGEWHTHPGGASIKPSIKDLLAFRSSQKLTKTPLIYVIANSYKLNTYTSGGNDVVSYY</sequence>
<organism evidence="7 8">
    <name type="scientific">Pseudoalteromonas undina</name>
    <dbReference type="NCBI Taxonomy" id="43660"/>
    <lineage>
        <taxon>Bacteria</taxon>
        <taxon>Pseudomonadati</taxon>
        <taxon>Pseudomonadota</taxon>
        <taxon>Gammaproteobacteria</taxon>
        <taxon>Alteromonadales</taxon>
        <taxon>Pseudoalteromonadaceae</taxon>
        <taxon>Pseudoalteromonas</taxon>
    </lineage>
</organism>
<keyword evidence="1" id="KW-0645">Protease</keyword>
<proteinExistence type="predicted"/>
<name>A0ABN0NDA8_9GAMM</name>
<dbReference type="Pfam" id="PF14464">
    <property type="entry name" value="Prok-JAB"/>
    <property type="match status" value="1"/>
</dbReference>